<keyword evidence="1" id="KW-0233">DNA recombination</keyword>
<comment type="caution">
    <text evidence="3">The sequence shown here is derived from an EMBL/GenBank/DDBJ whole genome shotgun (WGS) entry which is preliminary data.</text>
</comment>
<dbReference type="Pfam" id="PF00589">
    <property type="entry name" value="Phage_integrase"/>
    <property type="match status" value="1"/>
</dbReference>
<dbReference type="EMBL" id="BAABAT010000034">
    <property type="protein sequence ID" value="GAA4259045.1"/>
    <property type="molecule type" value="Genomic_DNA"/>
</dbReference>
<evidence type="ECO:0000256" key="1">
    <source>
        <dbReference type="ARBA" id="ARBA00023172"/>
    </source>
</evidence>
<dbReference type="InterPro" id="IPR013762">
    <property type="entry name" value="Integrase-like_cat_sf"/>
</dbReference>
<accession>A0ABP8DLY0</accession>
<organism evidence="3 4">
    <name type="scientific">Dactylosporangium darangshiense</name>
    <dbReference type="NCBI Taxonomy" id="579108"/>
    <lineage>
        <taxon>Bacteria</taxon>
        <taxon>Bacillati</taxon>
        <taxon>Actinomycetota</taxon>
        <taxon>Actinomycetes</taxon>
        <taxon>Micromonosporales</taxon>
        <taxon>Micromonosporaceae</taxon>
        <taxon>Dactylosporangium</taxon>
    </lineage>
</organism>
<keyword evidence="4" id="KW-1185">Reference proteome</keyword>
<feature type="domain" description="Tyr recombinase" evidence="2">
    <location>
        <begin position="1"/>
        <end position="117"/>
    </location>
</feature>
<evidence type="ECO:0000259" key="2">
    <source>
        <dbReference type="PROSITE" id="PS51898"/>
    </source>
</evidence>
<dbReference type="PROSITE" id="PS51898">
    <property type="entry name" value="TYR_RECOMBINASE"/>
    <property type="match status" value="1"/>
</dbReference>
<evidence type="ECO:0000313" key="4">
    <source>
        <dbReference type="Proteomes" id="UP001500620"/>
    </source>
</evidence>
<reference evidence="4" key="1">
    <citation type="journal article" date="2019" name="Int. J. Syst. Evol. Microbiol.">
        <title>The Global Catalogue of Microorganisms (GCM) 10K type strain sequencing project: providing services to taxonomists for standard genome sequencing and annotation.</title>
        <authorList>
            <consortium name="The Broad Institute Genomics Platform"/>
            <consortium name="The Broad Institute Genome Sequencing Center for Infectious Disease"/>
            <person name="Wu L."/>
            <person name="Ma J."/>
        </authorList>
    </citation>
    <scope>NUCLEOTIDE SEQUENCE [LARGE SCALE GENOMIC DNA]</scope>
    <source>
        <strain evidence="4">JCM 17441</strain>
    </source>
</reference>
<dbReference type="InterPro" id="IPR011010">
    <property type="entry name" value="DNA_brk_join_enz"/>
</dbReference>
<dbReference type="Proteomes" id="UP001500620">
    <property type="component" value="Unassembled WGS sequence"/>
</dbReference>
<sequence>MPKLVVGALTRHPAVQRAEREAAGDDWERNWPGVHHGHRGVLEARNLSTTYARLIKRAGVRPIRFHDLRHMCATLLLRGGVSPRVVMEILGHSQIAVTVNTCGHALPVVQHEAAGRMDDAPGEIEPAWRSCPVSRFGSAPIRSSSARPCRVDVN</sequence>
<dbReference type="InterPro" id="IPR002104">
    <property type="entry name" value="Integrase_catalytic"/>
</dbReference>
<proteinExistence type="predicted"/>
<dbReference type="SUPFAM" id="SSF56349">
    <property type="entry name" value="DNA breaking-rejoining enzymes"/>
    <property type="match status" value="1"/>
</dbReference>
<evidence type="ECO:0000313" key="3">
    <source>
        <dbReference type="EMBL" id="GAA4259045.1"/>
    </source>
</evidence>
<gene>
    <name evidence="3" type="ORF">GCM10022255_082150</name>
</gene>
<name>A0ABP8DLY0_9ACTN</name>
<protein>
    <recommendedName>
        <fullName evidence="2">Tyr recombinase domain-containing protein</fullName>
    </recommendedName>
</protein>
<dbReference type="Gene3D" id="1.10.443.10">
    <property type="entry name" value="Intergrase catalytic core"/>
    <property type="match status" value="1"/>
</dbReference>